<gene>
    <name evidence="1" type="ORF">Glove_334g13</name>
</gene>
<comment type="caution">
    <text evidence="1">The sequence shown here is derived from an EMBL/GenBank/DDBJ whole genome shotgun (WGS) entry which is preliminary data.</text>
</comment>
<accession>A0A397HIH5</accession>
<dbReference type="OrthoDB" id="2432309at2759"/>
<organism evidence="1 2">
    <name type="scientific">Diversispora epigaea</name>
    <dbReference type="NCBI Taxonomy" id="1348612"/>
    <lineage>
        <taxon>Eukaryota</taxon>
        <taxon>Fungi</taxon>
        <taxon>Fungi incertae sedis</taxon>
        <taxon>Mucoromycota</taxon>
        <taxon>Glomeromycotina</taxon>
        <taxon>Glomeromycetes</taxon>
        <taxon>Diversisporales</taxon>
        <taxon>Diversisporaceae</taxon>
        <taxon>Diversispora</taxon>
    </lineage>
</organism>
<dbReference type="EMBL" id="PQFF01000305">
    <property type="protein sequence ID" value="RHZ62875.1"/>
    <property type="molecule type" value="Genomic_DNA"/>
</dbReference>
<keyword evidence="2" id="KW-1185">Reference proteome</keyword>
<evidence type="ECO:0000313" key="1">
    <source>
        <dbReference type="EMBL" id="RHZ62875.1"/>
    </source>
</evidence>
<name>A0A397HIH5_9GLOM</name>
<dbReference type="AlphaFoldDB" id="A0A397HIH5"/>
<dbReference type="Proteomes" id="UP000266861">
    <property type="component" value="Unassembled WGS sequence"/>
</dbReference>
<proteinExistence type="predicted"/>
<evidence type="ECO:0000313" key="2">
    <source>
        <dbReference type="Proteomes" id="UP000266861"/>
    </source>
</evidence>
<protein>
    <submittedName>
        <fullName evidence="1">Uncharacterized protein</fullName>
    </submittedName>
</protein>
<dbReference type="STRING" id="1348612.A0A397HIH5"/>
<reference evidence="1 2" key="1">
    <citation type="submission" date="2018-08" db="EMBL/GenBank/DDBJ databases">
        <title>Genome and evolution of the arbuscular mycorrhizal fungus Diversispora epigaea (formerly Glomus versiforme) and its bacterial endosymbionts.</title>
        <authorList>
            <person name="Sun X."/>
            <person name="Fei Z."/>
            <person name="Harrison M."/>
        </authorList>
    </citation>
    <scope>NUCLEOTIDE SEQUENCE [LARGE SCALE GENOMIC DNA]</scope>
    <source>
        <strain evidence="1 2">IT104</strain>
    </source>
</reference>
<sequence length="97" mass="11383">MDLSTSVKELRLKEITNITYKICRTLDVPLIVEVDMSKKIISKKIAENQQLVVNELMERTQNIYWKIEEKGDDEQMGIFLEELKSRLDSILNNVKLK</sequence>